<name>A0A485L0W6_9STRA</name>
<evidence type="ECO:0000313" key="1">
    <source>
        <dbReference type="EMBL" id="KAF0694604.1"/>
    </source>
</evidence>
<dbReference type="EMBL" id="CAADRA010005569">
    <property type="protein sequence ID" value="VFT91356.1"/>
    <property type="molecule type" value="Genomic_DNA"/>
</dbReference>
<protein>
    <submittedName>
        <fullName evidence="2">Aste57867_14534 protein</fullName>
    </submittedName>
</protein>
<evidence type="ECO:0000313" key="3">
    <source>
        <dbReference type="Proteomes" id="UP000332933"/>
    </source>
</evidence>
<organism evidence="2 3">
    <name type="scientific">Aphanomyces stellatus</name>
    <dbReference type="NCBI Taxonomy" id="120398"/>
    <lineage>
        <taxon>Eukaryota</taxon>
        <taxon>Sar</taxon>
        <taxon>Stramenopiles</taxon>
        <taxon>Oomycota</taxon>
        <taxon>Saprolegniomycetes</taxon>
        <taxon>Saprolegniales</taxon>
        <taxon>Verrucalvaceae</taxon>
        <taxon>Aphanomyces</taxon>
    </lineage>
</organism>
<dbReference type="EMBL" id="VJMH01005548">
    <property type="protein sequence ID" value="KAF0694604.1"/>
    <property type="molecule type" value="Genomic_DNA"/>
</dbReference>
<sequence length="201" mass="22898">MWTIERDDKKDFNDAMQKLIGRIKLQVVFLCEMRGDGQDCDLTTDWLEERDGKLKATLESDYLKVFLKDAMPILKSIAIVFKIFGFLCRFSDELKAWFDHDQMENAIRAVAALEHVVGAVNLDKKLALEKQLEQVVKDMDANLNENHKSEENKLKQALKEYRTDGKVYELLKDLLKSIGVEANGNKKVTGGLAPCLHNPIG</sequence>
<keyword evidence="3" id="KW-1185">Reference proteome</keyword>
<gene>
    <name evidence="2" type="primary">Aste57867_14534</name>
    <name evidence="1" type="ORF">As57867_014480</name>
    <name evidence="2" type="ORF">ASTE57867_14534</name>
</gene>
<proteinExistence type="predicted"/>
<reference evidence="1" key="2">
    <citation type="submission" date="2019-06" db="EMBL/GenBank/DDBJ databases">
        <title>Genomics analysis of Aphanomyces spp. identifies a new class of oomycete effector associated with host adaptation.</title>
        <authorList>
            <person name="Gaulin E."/>
        </authorList>
    </citation>
    <scope>NUCLEOTIDE SEQUENCE</scope>
    <source>
        <strain evidence="1">CBS 578.67</strain>
    </source>
</reference>
<dbReference type="AlphaFoldDB" id="A0A485L0W6"/>
<dbReference type="Proteomes" id="UP000332933">
    <property type="component" value="Unassembled WGS sequence"/>
</dbReference>
<evidence type="ECO:0000313" key="2">
    <source>
        <dbReference type="EMBL" id="VFT91356.1"/>
    </source>
</evidence>
<reference evidence="2 3" key="1">
    <citation type="submission" date="2019-03" db="EMBL/GenBank/DDBJ databases">
        <authorList>
            <person name="Gaulin E."/>
            <person name="Dumas B."/>
        </authorList>
    </citation>
    <scope>NUCLEOTIDE SEQUENCE [LARGE SCALE GENOMIC DNA]</scope>
    <source>
        <strain evidence="2">CBS 568.67</strain>
    </source>
</reference>
<accession>A0A485L0W6</accession>